<proteinExistence type="predicted"/>
<evidence type="ECO:0000313" key="1">
    <source>
        <dbReference type="EMBL" id="KAK9017114.1"/>
    </source>
</evidence>
<accession>A0ABR2RW62</accession>
<keyword evidence="2" id="KW-1185">Reference proteome</keyword>
<gene>
    <name evidence="1" type="ORF">V6N11_079599</name>
</gene>
<dbReference type="Proteomes" id="UP001396334">
    <property type="component" value="Unassembled WGS sequence"/>
</dbReference>
<protein>
    <submittedName>
        <fullName evidence="1">Uncharacterized protein</fullName>
    </submittedName>
</protein>
<evidence type="ECO:0000313" key="2">
    <source>
        <dbReference type="Proteomes" id="UP001396334"/>
    </source>
</evidence>
<dbReference type="Gene3D" id="3.40.50.1100">
    <property type="match status" value="1"/>
</dbReference>
<comment type="caution">
    <text evidence="1">The sequence shown here is derived from an EMBL/GenBank/DDBJ whole genome shotgun (WGS) entry which is preliminary data.</text>
</comment>
<dbReference type="EMBL" id="JBBPBN010000020">
    <property type="protein sequence ID" value="KAK9017114.1"/>
    <property type="molecule type" value="Genomic_DNA"/>
</dbReference>
<sequence length="107" mass="11738">MLVYTGIGLAFLAAAKGYRPQEENGVLRAFAKVVLTDPARAMTGTVEKAEEIMAKTSNSYILQHKATCSARRITGIRSQVNLFDCSRASIAGLFLQFPKVIIAREHH</sequence>
<organism evidence="1 2">
    <name type="scientific">Hibiscus sabdariffa</name>
    <name type="common">roselle</name>
    <dbReference type="NCBI Taxonomy" id="183260"/>
    <lineage>
        <taxon>Eukaryota</taxon>
        <taxon>Viridiplantae</taxon>
        <taxon>Streptophyta</taxon>
        <taxon>Embryophyta</taxon>
        <taxon>Tracheophyta</taxon>
        <taxon>Spermatophyta</taxon>
        <taxon>Magnoliopsida</taxon>
        <taxon>eudicotyledons</taxon>
        <taxon>Gunneridae</taxon>
        <taxon>Pentapetalae</taxon>
        <taxon>rosids</taxon>
        <taxon>malvids</taxon>
        <taxon>Malvales</taxon>
        <taxon>Malvaceae</taxon>
        <taxon>Malvoideae</taxon>
        <taxon>Hibiscus</taxon>
    </lineage>
</organism>
<reference evidence="1 2" key="1">
    <citation type="journal article" date="2024" name="G3 (Bethesda)">
        <title>Genome assembly of Hibiscus sabdariffa L. provides insights into metabolisms of medicinal natural products.</title>
        <authorList>
            <person name="Kim T."/>
        </authorList>
    </citation>
    <scope>NUCLEOTIDE SEQUENCE [LARGE SCALE GENOMIC DNA]</scope>
    <source>
        <strain evidence="1">TK-2024</strain>
        <tissue evidence="1">Old leaves</tissue>
    </source>
</reference>
<dbReference type="InterPro" id="IPR036052">
    <property type="entry name" value="TrpB-like_PALP_sf"/>
</dbReference>
<name>A0ABR2RW62_9ROSI</name>